<dbReference type="PANTHER" id="PTHR45588:SF1">
    <property type="entry name" value="WW DOMAIN-CONTAINING PROTEIN"/>
    <property type="match status" value="1"/>
</dbReference>
<feature type="region of interest" description="Disordered" evidence="1">
    <location>
        <begin position="34"/>
        <end position="61"/>
    </location>
</feature>
<evidence type="ECO:0000256" key="1">
    <source>
        <dbReference type="SAM" id="MobiDB-lite"/>
    </source>
</evidence>
<dbReference type="SUPFAM" id="SSF48452">
    <property type="entry name" value="TPR-like"/>
    <property type="match status" value="1"/>
</dbReference>
<keyword evidence="3" id="KW-1185">Reference proteome</keyword>
<protein>
    <submittedName>
        <fullName evidence="2">Putative O-linked N-acetylglucosamine transferase, SPINDLY family</fullName>
    </submittedName>
</protein>
<dbReference type="RefSeq" id="WP_110173609.1">
    <property type="nucleotide sequence ID" value="NZ_CP015136.1"/>
</dbReference>
<dbReference type="InterPro" id="IPR011990">
    <property type="entry name" value="TPR-like_helical_dom_sf"/>
</dbReference>
<evidence type="ECO:0000313" key="3">
    <source>
        <dbReference type="Proteomes" id="UP000076079"/>
    </source>
</evidence>
<dbReference type="Gene3D" id="1.25.40.10">
    <property type="entry name" value="Tetratricopeptide repeat domain"/>
    <property type="match status" value="1"/>
</dbReference>
<accession>A0A143PTZ4</accession>
<reference evidence="3" key="2">
    <citation type="submission" date="2016-04" db="EMBL/GenBank/DDBJ databases">
        <title>First Complete Genome Sequence of a Subdivision 6 Acidobacterium.</title>
        <authorList>
            <person name="Huang S."/>
            <person name="Vieira S."/>
            <person name="Bunk B."/>
            <person name="Riedel T."/>
            <person name="Sproeer C."/>
            <person name="Overmann J."/>
        </authorList>
    </citation>
    <scope>NUCLEOTIDE SEQUENCE [LARGE SCALE GENOMIC DNA]</scope>
    <source>
        <strain evidence="3">DSM 100886 HEG_-6_39</strain>
    </source>
</reference>
<dbReference type="Proteomes" id="UP000076079">
    <property type="component" value="Chromosome"/>
</dbReference>
<dbReference type="EMBL" id="CP015136">
    <property type="protein sequence ID" value="AMY12125.1"/>
    <property type="molecule type" value="Genomic_DNA"/>
</dbReference>
<dbReference type="KEGG" id="abac:LuPra_05397"/>
<dbReference type="PANTHER" id="PTHR45588">
    <property type="entry name" value="TPR DOMAIN-CONTAINING PROTEIN"/>
    <property type="match status" value="1"/>
</dbReference>
<reference evidence="2 3" key="1">
    <citation type="journal article" date="2016" name="Genome Announc.">
        <title>First Complete Genome Sequence of a Subdivision 6 Acidobacterium Strain.</title>
        <authorList>
            <person name="Huang S."/>
            <person name="Vieira S."/>
            <person name="Bunk B."/>
            <person name="Riedel T."/>
            <person name="Sproer C."/>
            <person name="Overmann J."/>
        </authorList>
    </citation>
    <scope>NUCLEOTIDE SEQUENCE [LARGE SCALE GENOMIC DNA]</scope>
    <source>
        <strain evidence="3">DSM 100886 HEG_-6_39</strain>
    </source>
</reference>
<name>A0A143PTZ4_LUTPR</name>
<dbReference type="STRING" id="1855912.LuPra_05397"/>
<keyword evidence="2" id="KW-0808">Transferase</keyword>
<sequence>MLDWIHEATRLRASVWFPLCVVVTMSTGTAAQEQATAASHAGHAQVPPPSASAPASPARPGELPEMIKKPIALMPKALGPYTRAISSNNAEAQAFFTQGIQMMFAFAKADAIRSFRAAWSADPACAICHWGEAWAWGSYLNGKMDAEDAPFAYASSRTALSLKAKASPVERDYIDALAVRYVKDFDPEKRRVQDEAYAESTRRLSEKYPDDMDARTLYAEALFLLEPRKGRRDVNAPNIQRLHGVLEGILARDPKHPGACHLYVHATESTVRPDKAEACAEYLGKSIPGASHINHMPSHTWNEVGRWGDSVRSNLDAVHSDMKADVGEGFAIYPEHNLHMLLYAASMDGQGAIATTAGRDYARRAKDTMYQVLTLIRFGRFEEVLEVKPRPNRPIPAGLWDFAQGYAYLRTGQADMAKVYLARVRKGAETPKAEFRDHPANRLLGLAADLLDGEILRDEKQLDAAIARFESAVAQDDALEYDEPEPLPFPARHWLGAALIEAGRFADAERVYREDLEQHPRNGWSLLGLRQALEGQGRKDAAIDADLEKAWARADTWTRSSRF</sequence>
<proteinExistence type="predicted"/>
<organism evidence="2 3">
    <name type="scientific">Luteitalea pratensis</name>
    <dbReference type="NCBI Taxonomy" id="1855912"/>
    <lineage>
        <taxon>Bacteria</taxon>
        <taxon>Pseudomonadati</taxon>
        <taxon>Acidobacteriota</taxon>
        <taxon>Vicinamibacteria</taxon>
        <taxon>Vicinamibacterales</taxon>
        <taxon>Vicinamibacteraceae</taxon>
        <taxon>Luteitalea</taxon>
    </lineage>
</organism>
<evidence type="ECO:0000313" key="2">
    <source>
        <dbReference type="EMBL" id="AMY12125.1"/>
    </source>
</evidence>
<dbReference type="OrthoDB" id="9778494at2"/>
<gene>
    <name evidence="2" type="ORF">LuPra_05397</name>
</gene>
<dbReference type="AlphaFoldDB" id="A0A143PTZ4"/>
<dbReference type="GO" id="GO:0016740">
    <property type="term" value="F:transferase activity"/>
    <property type="evidence" value="ECO:0007669"/>
    <property type="project" value="UniProtKB-KW"/>
</dbReference>